<dbReference type="InterPro" id="IPR013780">
    <property type="entry name" value="Glyco_hydro_b"/>
</dbReference>
<dbReference type="InterPro" id="IPR038417">
    <property type="entry name" value="Alpga-gal_N_sf"/>
</dbReference>
<feature type="domain" description="Glycosyl hydrolase family 36 N-terminal" evidence="5">
    <location>
        <begin position="18"/>
        <end position="242"/>
    </location>
</feature>
<dbReference type="GO" id="GO:0004557">
    <property type="term" value="F:alpha-galactosidase activity"/>
    <property type="evidence" value="ECO:0007669"/>
    <property type="project" value="UniProtKB-EC"/>
</dbReference>
<evidence type="ECO:0000313" key="7">
    <source>
        <dbReference type="Proteomes" id="UP001526246"/>
    </source>
</evidence>
<dbReference type="InterPro" id="IPR017853">
    <property type="entry name" value="GH"/>
</dbReference>
<keyword evidence="4 6" id="KW-0326">Glycosidase</keyword>
<dbReference type="InterPro" id="IPR002252">
    <property type="entry name" value="Glyco_hydro_36"/>
</dbReference>
<dbReference type="Gene3D" id="2.60.40.1180">
    <property type="entry name" value="Golgi alpha-mannosidase II"/>
    <property type="match status" value="1"/>
</dbReference>
<accession>A0ABT3JD06</accession>
<proteinExistence type="predicted"/>
<gene>
    <name evidence="6" type="ORF">OMW55_03675</name>
</gene>
<keyword evidence="3 6" id="KW-0378">Hydrolase</keyword>
<dbReference type="InterPro" id="IPR050985">
    <property type="entry name" value="Alpha-glycosidase_related"/>
</dbReference>
<dbReference type="InterPro" id="IPR013785">
    <property type="entry name" value="Aldolase_TIM"/>
</dbReference>
<dbReference type="Gene3D" id="3.20.20.70">
    <property type="entry name" value="Aldolase class I"/>
    <property type="match status" value="1"/>
</dbReference>
<dbReference type="InterPro" id="IPR031704">
    <property type="entry name" value="Glyco_hydro_36_N"/>
</dbReference>
<organism evidence="6 7">
    <name type="scientific">Sphingomonas arvum</name>
    <dbReference type="NCBI Taxonomy" id="2992113"/>
    <lineage>
        <taxon>Bacteria</taxon>
        <taxon>Pseudomonadati</taxon>
        <taxon>Pseudomonadota</taxon>
        <taxon>Alphaproteobacteria</taxon>
        <taxon>Sphingomonadales</taxon>
        <taxon>Sphingomonadaceae</taxon>
        <taxon>Sphingomonas</taxon>
    </lineage>
</organism>
<comment type="catalytic activity">
    <reaction evidence="1">
        <text>Hydrolysis of terminal, non-reducing alpha-D-galactose residues in alpha-D-galactosides, including galactose oligosaccharides, galactomannans and galactolipids.</text>
        <dbReference type="EC" id="3.2.1.22"/>
    </reaction>
</comment>
<evidence type="ECO:0000256" key="1">
    <source>
        <dbReference type="ARBA" id="ARBA00001255"/>
    </source>
</evidence>
<name>A0ABT3JD06_9SPHN</name>
<dbReference type="SUPFAM" id="SSF51445">
    <property type="entry name" value="(Trans)glycosidases"/>
    <property type="match status" value="1"/>
</dbReference>
<dbReference type="Pfam" id="PF02065">
    <property type="entry name" value="Melibiase"/>
    <property type="match status" value="1"/>
</dbReference>
<protein>
    <recommendedName>
        <fullName evidence="2">alpha-galactosidase</fullName>
        <ecNumber evidence="2">3.2.1.22</ecNumber>
    </recommendedName>
</protein>
<evidence type="ECO:0000313" key="6">
    <source>
        <dbReference type="EMBL" id="MCW3796904.1"/>
    </source>
</evidence>
<evidence type="ECO:0000256" key="3">
    <source>
        <dbReference type="ARBA" id="ARBA00022801"/>
    </source>
</evidence>
<sequence>MFRIDGPSTTAVFHLERHVTLVSFGRRLARDTDLSVIAGATMQGLRESQPDFDPGLTLLPQAGHGFSGEPAIALPGFSNFEPVDVETRPDRLVVTYRDEGRHLLLRTRWEMLPSGLLSSAAEIENAGRIAIPLEWLAALSLPLPDWAGEALQVHGHWGAEFQLAGTRLQTRKVEKVNRTGRSGFDGAHYAIAHEGWANETVGKVVAAHLAWSGNCRSFIETLPTGERQLQMGEWLAPGEIILRPGERYSSPEALLVCSEAGFNGVRSAFHAEARTRQRASEIGTGPRKVHFNSWEAVYFDLDEKRLFALAQASAAIGAERFVLDDGWFKGRRDDHSSLGDWFVDLERFPRGLTPLIEHVASLGMDFGLWVEPEMVSADSDLYRSHPDWCLHAGAYRPTQRHQLVLDLTRADVREHLWQLLDTLLRNHGIAYLKWDHNRDLFPAISGGESAAHRQTLGFYEVVDRLRALHPRVEIESCASGGGRVDFGMMTRAARFWASDNTDAVERLRIQRAMSLFYPLQMIGSHVGAAPNPTTGRSLDMAFRARVAMFAHFGVEADPEELSDHDRATLKAHAALYKKWRGLLHSGDTFYGSCADPDITIMTVSAPDRSQALTLVARATQSGAAIAPAIHIPGLNPTWRYRVSLLEPWPEAARKRFTDPAFWERQPVIDGATLGDIGVQLHVVRPETAWLIHLAAVPQTAE</sequence>
<dbReference type="CDD" id="cd14791">
    <property type="entry name" value="GH36"/>
    <property type="match status" value="1"/>
</dbReference>
<evidence type="ECO:0000259" key="5">
    <source>
        <dbReference type="Pfam" id="PF16875"/>
    </source>
</evidence>
<dbReference type="Pfam" id="PF16875">
    <property type="entry name" value="Glyco_hydro_36N"/>
    <property type="match status" value="1"/>
</dbReference>
<reference evidence="6 7" key="1">
    <citation type="submission" date="2022-10" db="EMBL/GenBank/DDBJ databases">
        <title>Sphingomonas sp.</title>
        <authorList>
            <person name="Jin C."/>
        </authorList>
    </citation>
    <scope>NUCLEOTIDE SEQUENCE [LARGE SCALE GENOMIC DNA]</scope>
    <source>
        <strain evidence="6 7">BN140010</strain>
    </source>
</reference>
<dbReference type="PANTHER" id="PTHR43053:SF3">
    <property type="entry name" value="ALPHA-GALACTOSIDASE C-RELATED"/>
    <property type="match status" value="1"/>
</dbReference>
<dbReference type="EMBL" id="JAPDOB010000001">
    <property type="protein sequence ID" value="MCW3796904.1"/>
    <property type="molecule type" value="Genomic_DNA"/>
</dbReference>
<evidence type="ECO:0000256" key="2">
    <source>
        <dbReference type="ARBA" id="ARBA00012755"/>
    </source>
</evidence>
<dbReference type="Proteomes" id="UP001526246">
    <property type="component" value="Unassembled WGS sequence"/>
</dbReference>
<dbReference type="Gene3D" id="2.70.98.60">
    <property type="entry name" value="alpha-galactosidase from lactobacil brevis"/>
    <property type="match status" value="1"/>
</dbReference>
<dbReference type="EC" id="3.2.1.22" evidence="2"/>
<evidence type="ECO:0000256" key="4">
    <source>
        <dbReference type="ARBA" id="ARBA00023295"/>
    </source>
</evidence>
<dbReference type="PRINTS" id="PR00743">
    <property type="entry name" value="GLHYDRLASE36"/>
</dbReference>
<keyword evidence="7" id="KW-1185">Reference proteome</keyword>
<comment type="caution">
    <text evidence="6">The sequence shown here is derived from an EMBL/GenBank/DDBJ whole genome shotgun (WGS) entry which is preliminary data.</text>
</comment>
<dbReference type="PANTHER" id="PTHR43053">
    <property type="entry name" value="GLYCOSIDASE FAMILY 31"/>
    <property type="match status" value="1"/>
</dbReference>